<evidence type="ECO:0000256" key="1">
    <source>
        <dbReference type="SAM" id="MobiDB-lite"/>
    </source>
</evidence>
<feature type="region of interest" description="Disordered" evidence="1">
    <location>
        <begin position="1"/>
        <end position="42"/>
    </location>
</feature>
<dbReference type="AlphaFoldDB" id="A0AAW0ST08"/>
<reference evidence="2 3" key="1">
    <citation type="submission" date="2023-03" db="EMBL/GenBank/DDBJ databases">
        <title>High-quality genome of Scylla paramamosain provides insights in environmental adaptation.</title>
        <authorList>
            <person name="Zhang L."/>
        </authorList>
    </citation>
    <scope>NUCLEOTIDE SEQUENCE [LARGE SCALE GENOMIC DNA]</scope>
    <source>
        <strain evidence="2">LZ_2023a</strain>
        <tissue evidence="2">Muscle</tissue>
    </source>
</reference>
<name>A0AAW0ST08_SCYPA</name>
<dbReference type="Proteomes" id="UP001487740">
    <property type="component" value="Unassembled WGS sequence"/>
</dbReference>
<sequence>MNPKQCPRKEGPDSGDQQPTRTTTTATKDARPNTPIQEAPELRQSVATQRTYIKGVVSSRWFPPTLQGVLPEDQGMCRKDGVNTPPRVD</sequence>
<proteinExistence type="predicted"/>
<protein>
    <submittedName>
        <fullName evidence="2">Uncharacterized protein</fullName>
    </submittedName>
</protein>
<evidence type="ECO:0000313" key="3">
    <source>
        <dbReference type="Proteomes" id="UP001487740"/>
    </source>
</evidence>
<accession>A0AAW0ST08</accession>
<organism evidence="2 3">
    <name type="scientific">Scylla paramamosain</name>
    <name type="common">Mud crab</name>
    <dbReference type="NCBI Taxonomy" id="85552"/>
    <lineage>
        <taxon>Eukaryota</taxon>
        <taxon>Metazoa</taxon>
        <taxon>Ecdysozoa</taxon>
        <taxon>Arthropoda</taxon>
        <taxon>Crustacea</taxon>
        <taxon>Multicrustacea</taxon>
        <taxon>Malacostraca</taxon>
        <taxon>Eumalacostraca</taxon>
        <taxon>Eucarida</taxon>
        <taxon>Decapoda</taxon>
        <taxon>Pleocyemata</taxon>
        <taxon>Brachyura</taxon>
        <taxon>Eubrachyura</taxon>
        <taxon>Portunoidea</taxon>
        <taxon>Portunidae</taxon>
        <taxon>Portuninae</taxon>
        <taxon>Scylla</taxon>
    </lineage>
</organism>
<feature type="compositionally biased region" description="Low complexity" evidence="1">
    <location>
        <begin position="16"/>
        <end position="27"/>
    </location>
</feature>
<keyword evidence="3" id="KW-1185">Reference proteome</keyword>
<comment type="caution">
    <text evidence="2">The sequence shown here is derived from an EMBL/GenBank/DDBJ whole genome shotgun (WGS) entry which is preliminary data.</text>
</comment>
<gene>
    <name evidence="2" type="ORF">O3P69_011217</name>
</gene>
<dbReference type="EMBL" id="JARAKH010000045">
    <property type="protein sequence ID" value="KAK8378559.1"/>
    <property type="molecule type" value="Genomic_DNA"/>
</dbReference>
<feature type="region of interest" description="Disordered" evidence="1">
    <location>
        <begin position="66"/>
        <end position="89"/>
    </location>
</feature>
<evidence type="ECO:0000313" key="2">
    <source>
        <dbReference type="EMBL" id="KAK8378559.1"/>
    </source>
</evidence>